<dbReference type="InterPro" id="IPR029021">
    <property type="entry name" value="Prot-tyrosine_phosphatase-like"/>
</dbReference>
<keyword evidence="1" id="KW-0904">Protein phosphatase</keyword>
<dbReference type="OrthoDB" id="8016560at2"/>
<dbReference type="PANTHER" id="PTHR10159">
    <property type="entry name" value="DUAL SPECIFICITY PROTEIN PHOSPHATASE"/>
    <property type="match status" value="1"/>
</dbReference>
<dbReference type="Gene3D" id="3.90.190.10">
    <property type="entry name" value="Protein tyrosine phosphatase superfamily"/>
    <property type="match status" value="1"/>
</dbReference>
<reference evidence="2 3" key="1">
    <citation type="journal article" date="2015" name="Int. J. Syst. Evol. Microbiol.">
        <title>Youhaiella tibetensis gen. nov., sp. nov., isolated from subsurface sediment.</title>
        <authorList>
            <person name="Wang Y.X."/>
            <person name="Huang F.Q."/>
            <person name="Nogi Y."/>
            <person name="Pang S.J."/>
            <person name="Wang P.K."/>
            <person name="Lv J."/>
        </authorList>
    </citation>
    <scope>NUCLEOTIDE SEQUENCE [LARGE SCALE GENOMIC DNA]</scope>
    <source>
        <strain evidence="3">fig4</strain>
    </source>
</reference>
<keyword evidence="1" id="KW-0378">Hydrolase</keyword>
<dbReference type="AlphaFoldDB" id="A0A5B9DKY0"/>
<evidence type="ECO:0000256" key="1">
    <source>
        <dbReference type="ARBA" id="ARBA00022912"/>
    </source>
</evidence>
<keyword evidence="3" id="KW-1185">Reference proteome</keyword>
<dbReference type="EMBL" id="CP041690">
    <property type="protein sequence ID" value="QEE19575.1"/>
    <property type="molecule type" value="Genomic_DNA"/>
</dbReference>
<dbReference type="SUPFAM" id="SSF52799">
    <property type="entry name" value="(Phosphotyrosine protein) phosphatases II"/>
    <property type="match status" value="1"/>
</dbReference>
<dbReference type="RefSeq" id="WP_147655279.1">
    <property type="nucleotide sequence ID" value="NZ_BMFM01000001.1"/>
</dbReference>
<accession>A0A5B9DKY0</accession>
<dbReference type="PANTHER" id="PTHR10159:SF519">
    <property type="entry name" value="DUAL SPECIFICITY PROTEIN PHOSPHATASE MPK3"/>
    <property type="match status" value="1"/>
</dbReference>
<dbReference type="GO" id="GO:0004721">
    <property type="term" value="F:phosphoprotein phosphatase activity"/>
    <property type="evidence" value="ECO:0007669"/>
    <property type="project" value="UniProtKB-KW"/>
</dbReference>
<dbReference type="Proteomes" id="UP000321062">
    <property type="component" value="Chromosome"/>
</dbReference>
<dbReference type="KEGG" id="yti:FNA67_05030"/>
<dbReference type="PROSITE" id="PS50056">
    <property type="entry name" value="TYR_PHOSPHATASE_2"/>
    <property type="match status" value="1"/>
</dbReference>
<dbReference type="GO" id="GO:0005737">
    <property type="term" value="C:cytoplasm"/>
    <property type="evidence" value="ECO:0007669"/>
    <property type="project" value="TreeGrafter"/>
</dbReference>
<evidence type="ECO:0000313" key="2">
    <source>
        <dbReference type="EMBL" id="QEE19575.1"/>
    </source>
</evidence>
<organism evidence="2 3">
    <name type="scientific">Paradevosia tibetensis</name>
    <dbReference type="NCBI Taxonomy" id="1447062"/>
    <lineage>
        <taxon>Bacteria</taxon>
        <taxon>Pseudomonadati</taxon>
        <taxon>Pseudomonadota</taxon>
        <taxon>Alphaproteobacteria</taxon>
        <taxon>Hyphomicrobiales</taxon>
        <taxon>Devosiaceae</taxon>
        <taxon>Paradevosia</taxon>
    </lineage>
</organism>
<sequence length="210" mass="23546">MDATAPRYERPPISLIESDIHPYGISLFVGGMEGASDLELLKANGVTTVINCAVNLDFNYVSDPLSPQGQPVDYGYGDIRYYKLGLIDGPGNPETMFVAGYYLLRGALDQVLPERHTYPRRERGNVLVNCRGGRSRSVALTALFLHLTLPDRYPRLEDALDHVRSQRQLRRDEWFETPKPMLVEAVRRAAGWIRMIESDRTGTAPLQAAV</sequence>
<proteinExistence type="predicted"/>
<protein>
    <submittedName>
        <fullName evidence="2">Dual specificity protein phosphatase family protein</fullName>
    </submittedName>
</protein>
<dbReference type="CDD" id="cd14498">
    <property type="entry name" value="DSP"/>
    <property type="match status" value="1"/>
</dbReference>
<gene>
    <name evidence="2" type="ORF">FNA67_05030</name>
</gene>
<dbReference type="InterPro" id="IPR000387">
    <property type="entry name" value="Tyr_Pase_dom"/>
</dbReference>
<name>A0A5B9DKY0_9HYPH</name>
<evidence type="ECO:0000313" key="3">
    <source>
        <dbReference type="Proteomes" id="UP000321062"/>
    </source>
</evidence>